<name>A0ABM8Q9V9_9BACT</name>
<proteinExistence type="inferred from homology"/>
<gene>
    <name evidence="7" type="ORF">LMG7974_01726</name>
</gene>
<evidence type="ECO:0000313" key="7">
    <source>
        <dbReference type="EMBL" id="CAD7289649.1"/>
    </source>
</evidence>
<protein>
    <recommendedName>
        <fullName evidence="5">Methyltransferase</fullName>
        <ecNumber evidence="5">2.1.1.-</ecNumber>
    </recommendedName>
</protein>
<comment type="caution">
    <text evidence="7">The sequence shown here is derived from an EMBL/GenBank/DDBJ whole genome shotgun (WGS) entry which is preliminary data.</text>
</comment>
<dbReference type="SUPFAM" id="SSF53335">
    <property type="entry name" value="S-adenosyl-L-methionine-dependent methyltransferases"/>
    <property type="match status" value="1"/>
</dbReference>
<dbReference type="PIRSF" id="PIRSF015855">
    <property type="entry name" value="TypeIII_Mtase_mKpnI"/>
    <property type="match status" value="1"/>
</dbReference>
<reference evidence="7 8" key="1">
    <citation type="submission" date="2020-11" db="EMBL/GenBank/DDBJ databases">
        <authorList>
            <person name="Peeters C."/>
        </authorList>
    </citation>
    <scope>NUCLEOTIDE SEQUENCE [LARGE SCALE GENOMIC DNA]</scope>
    <source>
        <strain evidence="7 8">LMG 7974</strain>
    </source>
</reference>
<evidence type="ECO:0000256" key="5">
    <source>
        <dbReference type="RuleBase" id="RU362026"/>
    </source>
</evidence>
<accession>A0ABM8Q9V9</accession>
<sequence>MKNRLEIARELLRDDGVIFVQCDDNEQAYLKVLMDEIFGRENFVGDFIRKTKSTTNDAKIGINIQHENCLCFAKIKSNVNLLGGEKDLSNYKNPDNDPNGAWISDNPSAASGTKENGYFAVINPYTGKVDYPPEGRFWLFSQNTMQKHIDEGRICFKKEHKENERSFIYKRYLKDLKTTQKTLDTLCFATNEFMNQVATKEAKNLGFVDDFSYPKPEILIKVLLEHATNENDLVLDFFAGSGTTLAVAHKMKRRYIGIEQMDYIQTITKERLKKVIAGEQGGISKTVEWSGGGECVYAELLELNAFYKSKILNANESELNDLIDEINQNAFLDHRVSQIKNDEFDALNLDEKKRSLSLVLDSNMDYVGFSEIDDIRYAVSDETKELNEVFYGKVKR</sequence>
<dbReference type="InterPro" id="IPR001091">
    <property type="entry name" value="RM_Methyltransferase"/>
</dbReference>
<keyword evidence="8" id="KW-1185">Reference proteome</keyword>
<evidence type="ECO:0000259" key="6">
    <source>
        <dbReference type="Pfam" id="PF01555"/>
    </source>
</evidence>
<dbReference type="PANTHER" id="PTHR13370">
    <property type="entry name" value="RNA METHYLASE-RELATED"/>
    <property type="match status" value="1"/>
</dbReference>
<dbReference type="InterPro" id="IPR002295">
    <property type="entry name" value="N4/N6-MTase_EcoPI_Mod-like"/>
</dbReference>
<comment type="catalytic activity">
    <reaction evidence="4">
        <text>a 2'-deoxyadenosine in DNA + S-adenosyl-L-methionine = an N(6)-methyl-2'-deoxyadenosine in DNA + S-adenosyl-L-homocysteine + H(+)</text>
        <dbReference type="Rhea" id="RHEA:15197"/>
        <dbReference type="Rhea" id="RHEA-COMP:12418"/>
        <dbReference type="Rhea" id="RHEA-COMP:12419"/>
        <dbReference type="ChEBI" id="CHEBI:15378"/>
        <dbReference type="ChEBI" id="CHEBI:57856"/>
        <dbReference type="ChEBI" id="CHEBI:59789"/>
        <dbReference type="ChEBI" id="CHEBI:90615"/>
        <dbReference type="ChEBI" id="CHEBI:90616"/>
        <dbReference type="EC" id="2.1.1.72"/>
    </reaction>
</comment>
<keyword evidence="1" id="KW-0489">Methyltransferase</keyword>
<evidence type="ECO:0000256" key="2">
    <source>
        <dbReference type="ARBA" id="ARBA00022679"/>
    </source>
</evidence>
<comment type="similarity">
    <text evidence="5">Belongs to the N(4)/N(6)-methyltransferase family.</text>
</comment>
<dbReference type="EC" id="2.1.1.-" evidence="5"/>
<keyword evidence="2" id="KW-0808">Transferase</keyword>
<dbReference type="Gene3D" id="3.40.50.150">
    <property type="entry name" value="Vaccinia Virus protein VP39"/>
    <property type="match status" value="1"/>
</dbReference>
<organism evidence="7 8">
    <name type="scientific">Campylobacter majalis</name>
    <dbReference type="NCBI Taxonomy" id="2790656"/>
    <lineage>
        <taxon>Bacteria</taxon>
        <taxon>Pseudomonadati</taxon>
        <taxon>Campylobacterota</taxon>
        <taxon>Epsilonproteobacteria</taxon>
        <taxon>Campylobacterales</taxon>
        <taxon>Campylobacteraceae</taxon>
        <taxon>Campylobacter</taxon>
    </lineage>
</organism>
<dbReference type="PANTHER" id="PTHR13370:SF3">
    <property type="entry name" value="TRNA (GUANINE(10)-N2)-METHYLTRANSFERASE HOMOLOG"/>
    <property type="match status" value="1"/>
</dbReference>
<dbReference type="InterPro" id="IPR002941">
    <property type="entry name" value="DNA_methylase_N4/N6"/>
</dbReference>
<dbReference type="PRINTS" id="PR00508">
    <property type="entry name" value="S21N4MTFRASE"/>
</dbReference>
<evidence type="ECO:0000256" key="3">
    <source>
        <dbReference type="ARBA" id="ARBA00022691"/>
    </source>
</evidence>
<evidence type="ECO:0000256" key="4">
    <source>
        <dbReference type="ARBA" id="ARBA00047942"/>
    </source>
</evidence>
<dbReference type="Proteomes" id="UP000789803">
    <property type="component" value="Unassembled WGS sequence"/>
</dbReference>
<evidence type="ECO:0000256" key="1">
    <source>
        <dbReference type="ARBA" id="ARBA00022603"/>
    </source>
</evidence>
<dbReference type="EMBL" id="CAJHOF010000019">
    <property type="protein sequence ID" value="CAD7289649.1"/>
    <property type="molecule type" value="Genomic_DNA"/>
</dbReference>
<dbReference type="Pfam" id="PF01555">
    <property type="entry name" value="N6_N4_Mtase"/>
    <property type="match status" value="1"/>
</dbReference>
<evidence type="ECO:0000313" key="8">
    <source>
        <dbReference type="Proteomes" id="UP000789803"/>
    </source>
</evidence>
<feature type="domain" description="DNA methylase N-4/N-6" evidence="6">
    <location>
        <begin position="1"/>
        <end position="269"/>
    </location>
</feature>
<keyword evidence="3" id="KW-0949">S-adenosyl-L-methionine</keyword>
<dbReference type="InterPro" id="IPR029063">
    <property type="entry name" value="SAM-dependent_MTases_sf"/>
</dbReference>